<dbReference type="EMBL" id="JAEHFW010000001">
    <property type="protein sequence ID" value="MBK0377968.1"/>
    <property type="molecule type" value="Genomic_DNA"/>
</dbReference>
<evidence type="ECO:0000313" key="3">
    <source>
        <dbReference type="Proteomes" id="UP000613193"/>
    </source>
</evidence>
<dbReference type="Proteomes" id="UP000613193">
    <property type="component" value="Unassembled WGS sequence"/>
</dbReference>
<dbReference type="Pfam" id="PF20245">
    <property type="entry name" value="DUF6600"/>
    <property type="match status" value="1"/>
</dbReference>
<keyword evidence="3" id="KW-1185">Reference proteome</keyword>
<feature type="compositionally biased region" description="Low complexity" evidence="1">
    <location>
        <begin position="424"/>
        <end position="437"/>
    </location>
</feature>
<dbReference type="RefSeq" id="WP_200063341.1">
    <property type="nucleotide sequence ID" value="NZ_JAEHFW010000001.1"/>
</dbReference>
<evidence type="ECO:0000256" key="1">
    <source>
        <dbReference type="SAM" id="MobiDB-lite"/>
    </source>
</evidence>
<feature type="region of interest" description="Disordered" evidence="1">
    <location>
        <begin position="400"/>
        <end position="469"/>
    </location>
</feature>
<sequence length="469" mass="55349">MKILNKIWGIGLLALLLITSIPDKGVAQYHDQYISEQDFYDQLDSYGVWIDDPDYGDVWVPDVDENFRPYATDGHWVLTSYGNTWVSDYPWGWATFHYGRWRYDNYYGWEWIPGYEWAPAWVTWRGGNGYYGWAPLSPDMDIDIALNGGYDLPDYYWVYAPQAYINEPDIYNYYIPYYRVVNIYRHTNVIHNVYVYRNRRFIAGPNRSEIQRYVKRPVRVYQINNVNRAASNTINNNTINIYRPGVKKQPDARPARLVDANAYKQTNPNNRIGSSNPNYGQQYNRQNASRLADAAKSNNPDTRVIRINKVGVANPTLINQPADNVQRTDVRNARSNVSQQQSREQQRQQLSHPGQQTMEQQRQLQEQQSQQQAVQEQQAREQQRQQQASQQRVVQEQQAREQQRQQQVNQQRAAQEQQAREQQRQQQANQQRAAQEQQAREQQRQQQKQEPVREQPQPQQQTQPRPARP</sequence>
<proteinExistence type="predicted"/>
<name>A0A934PS54_9SPHI</name>
<feature type="region of interest" description="Disordered" evidence="1">
    <location>
        <begin position="318"/>
        <end position="376"/>
    </location>
</feature>
<feature type="compositionally biased region" description="Low complexity" evidence="1">
    <location>
        <begin position="444"/>
        <end position="469"/>
    </location>
</feature>
<evidence type="ECO:0000313" key="2">
    <source>
        <dbReference type="EMBL" id="MBK0377968.1"/>
    </source>
</evidence>
<dbReference type="InterPro" id="IPR046535">
    <property type="entry name" value="DUF6600"/>
</dbReference>
<reference evidence="2" key="1">
    <citation type="submission" date="2020-12" db="EMBL/GenBank/DDBJ databases">
        <title>Bacterial novel species Mucilaginibacter sp. SD-g isolated from soil.</title>
        <authorList>
            <person name="Jung H.-Y."/>
        </authorList>
    </citation>
    <scope>NUCLEOTIDE SEQUENCE</scope>
    <source>
        <strain evidence="2">SD-g</strain>
    </source>
</reference>
<organism evidence="2 3">
    <name type="scientific">Mucilaginibacter segetis</name>
    <dbReference type="NCBI Taxonomy" id="2793071"/>
    <lineage>
        <taxon>Bacteria</taxon>
        <taxon>Pseudomonadati</taxon>
        <taxon>Bacteroidota</taxon>
        <taxon>Sphingobacteriia</taxon>
        <taxon>Sphingobacteriales</taxon>
        <taxon>Sphingobacteriaceae</taxon>
        <taxon>Mucilaginibacter</taxon>
    </lineage>
</organism>
<comment type="caution">
    <text evidence="2">The sequence shown here is derived from an EMBL/GenBank/DDBJ whole genome shotgun (WGS) entry which is preliminary data.</text>
</comment>
<feature type="compositionally biased region" description="Low complexity" evidence="1">
    <location>
        <begin position="338"/>
        <end position="376"/>
    </location>
</feature>
<accession>A0A934PS54</accession>
<gene>
    <name evidence="2" type="ORF">I5M19_01515</name>
</gene>
<feature type="compositionally biased region" description="Low complexity" evidence="1">
    <location>
        <begin position="404"/>
        <end position="417"/>
    </location>
</feature>
<feature type="compositionally biased region" description="Polar residues" evidence="1">
    <location>
        <begin position="263"/>
        <end position="282"/>
    </location>
</feature>
<dbReference type="AlphaFoldDB" id="A0A934PS54"/>
<protein>
    <submittedName>
        <fullName evidence="2">Uncharacterized protein</fullName>
    </submittedName>
</protein>
<feature type="region of interest" description="Disordered" evidence="1">
    <location>
        <begin position="260"/>
        <end position="282"/>
    </location>
</feature>